<evidence type="ECO:0000259" key="2">
    <source>
        <dbReference type="Pfam" id="PF07786"/>
    </source>
</evidence>
<feature type="transmembrane region" description="Helical" evidence="1">
    <location>
        <begin position="52"/>
        <end position="71"/>
    </location>
</feature>
<feature type="transmembrane region" description="Helical" evidence="1">
    <location>
        <begin position="337"/>
        <end position="358"/>
    </location>
</feature>
<dbReference type="PANTHER" id="PTHR31061:SF24">
    <property type="entry name" value="LD22376P"/>
    <property type="match status" value="1"/>
</dbReference>
<feature type="transmembrane region" description="Helical" evidence="1">
    <location>
        <begin position="83"/>
        <end position="103"/>
    </location>
</feature>
<accession>A0ABT7SSY6</accession>
<dbReference type="Pfam" id="PF07786">
    <property type="entry name" value="HGSNAT_cat"/>
    <property type="match status" value="1"/>
</dbReference>
<evidence type="ECO:0000256" key="1">
    <source>
        <dbReference type="SAM" id="Phobius"/>
    </source>
</evidence>
<feature type="transmembrane region" description="Helical" evidence="1">
    <location>
        <begin position="288"/>
        <end position="307"/>
    </location>
</feature>
<evidence type="ECO:0000313" key="3">
    <source>
        <dbReference type="EMBL" id="MDM7859099.1"/>
    </source>
</evidence>
<proteinExistence type="predicted"/>
<feature type="transmembrane region" description="Helical" evidence="1">
    <location>
        <begin position="226"/>
        <end position="243"/>
    </location>
</feature>
<keyword evidence="1" id="KW-1133">Transmembrane helix</keyword>
<dbReference type="Proteomes" id="UP001234343">
    <property type="component" value="Unassembled WGS sequence"/>
</dbReference>
<feature type="transmembrane region" description="Helical" evidence="1">
    <location>
        <begin position="136"/>
        <end position="158"/>
    </location>
</feature>
<feature type="domain" description="Heparan-alpha-glucosaminide N-acetyltransferase catalytic" evidence="2">
    <location>
        <begin position="8"/>
        <end position="151"/>
    </location>
</feature>
<protein>
    <submittedName>
        <fullName evidence="3">Heparan-alpha-glucosaminide N-acetyltransferase domain-containing protein</fullName>
    </submittedName>
</protein>
<dbReference type="RefSeq" id="WP_289362998.1">
    <property type="nucleotide sequence ID" value="NZ_JAUCBP010000001.1"/>
</dbReference>
<keyword evidence="4" id="KW-1185">Reference proteome</keyword>
<comment type="caution">
    <text evidence="3">The sequence shown here is derived from an EMBL/GenBank/DDBJ whole genome shotgun (WGS) entry which is preliminary data.</text>
</comment>
<gene>
    <name evidence="3" type="ORF">QTP81_00590</name>
</gene>
<name>A0ABT7SSY6_9ALTE</name>
<sequence length="366" mass="40495">MSNPSLGRVDSIDIFRGLALALMLLVNNPGSWGHVYWPLLHADWHGITPTDWVFPFFLFAVGSSMACSLRPKIGTPDFNYFAITKRACLLFLIGLALHAFPFVQPLDELRILGVLQRIALCFLIIALLISVVPERLLAVTGGLVLLAYWWLLVGVGNFDYSVAGNLVRHIDLAILGSEHMWQGKGMAFDPEGLLSTMPASITVLSGYLVSVQVFTNPDHTQQLRRLLIVGVAFLCIGYVWSLIHPANKSLWTGSFVLMTNGIACLCMALIVACWNVRDIKLGFNALRIYGSNALALYIAAWLFAALLRDVDITVDDSAIAIKTFAYQQLADLMPDKLASLVYALAFTLILYGLAKLLYMKRIFIKL</sequence>
<keyword evidence="1" id="KW-0812">Transmembrane</keyword>
<keyword evidence="1" id="KW-0472">Membrane</keyword>
<reference evidence="3 4" key="1">
    <citation type="submission" date="2023-06" db="EMBL/GenBank/DDBJ databases">
        <title>Alteromonas sp. ASW11-36 isolated from intertidal sand.</title>
        <authorList>
            <person name="Li Y."/>
        </authorList>
    </citation>
    <scope>NUCLEOTIDE SEQUENCE [LARGE SCALE GENOMIC DNA]</scope>
    <source>
        <strain evidence="3 4">ASW11-36</strain>
    </source>
</reference>
<feature type="transmembrane region" description="Helical" evidence="1">
    <location>
        <begin position="193"/>
        <end position="214"/>
    </location>
</feature>
<dbReference type="EMBL" id="JAUCBP010000001">
    <property type="protein sequence ID" value="MDM7859099.1"/>
    <property type="molecule type" value="Genomic_DNA"/>
</dbReference>
<evidence type="ECO:0000313" key="4">
    <source>
        <dbReference type="Proteomes" id="UP001234343"/>
    </source>
</evidence>
<dbReference type="PANTHER" id="PTHR31061">
    <property type="entry name" value="LD22376P"/>
    <property type="match status" value="1"/>
</dbReference>
<feature type="transmembrane region" description="Helical" evidence="1">
    <location>
        <begin position="255"/>
        <end position="276"/>
    </location>
</feature>
<dbReference type="InterPro" id="IPR012429">
    <property type="entry name" value="HGSNAT_cat"/>
</dbReference>
<feature type="transmembrane region" description="Helical" evidence="1">
    <location>
        <begin position="109"/>
        <end position="129"/>
    </location>
</feature>
<organism evidence="3 4">
    <name type="scientific">Alteromonas arenosi</name>
    <dbReference type="NCBI Taxonomy" id="3055817"/>
    <lineage>
        <taxon>Bacteria</taxon>
        <taxon>Pseudomonadati</taxon>
        <taxon>Pseudomonadota</taxon>
        <taxon>Gammaproteobacteria</taxon>
        <taxon>Alteromonadales</taxon>
        <taxon>Alteromonadaceae</taxon>
        <taxon>Alteromonas/Salinimonas group</taxon>
        <taxon>Alteromonas</taxon>
    </lineage>
</organism>